<evidence type="ECO:0000313" key="2">
    <source>
        <dbReference type="Ensembl" id="ENSMODP00000021432.2"/>
    </source>
</evidence>
<feature type="domain" description="DUF4097" evidence="1">
    <location>
        <begin position="207"/>
        <end position="314"/>
    </location>
</feature>
<accession>F6XYM3</accession>
<gene>
    <name evidence="2" type="primary">FAM185A</name>
</gene>
<dbReference type="OMA" id="KTQSWFE"/>
<evidence type="ECO:0000259" key="1">
    <source>
        <dbReference type="Pfam" id="PF13349"/>
    </source>
</evidence>
<dbReference type="PANTHER" id="PTHR34094:SF1">
    <property type="entry name" value="PROTEIN FAM185A"/>
    <property type="match status" value="1"/>
</dbReference>
<dbReference type="AlphaFoldDB" id="F6XYM3"/>
<keyword evidence="3" id="KW-1185">Reference proteome</keyword>
<dbReference type="Pfam" id="PF13349">
    <property type="entry name" value="DUF4097"/>
    <property type="match status" value="1"/>
</dbReference>
<dbReference type="Proteomes" id="UP000002280">
    <property type="component" value="Chromosome 8"/>
</dbReference>
<dbReference type="GeneID" id="100017679"/>
<dbReference type="FunCoup" id="F6XYM3">
    <property type="interactions" value="201"/>
</dbReference>
<proteinExistence type="predicted"/>
<dbReference type="GeneTree" id="ENSGT00390000016680"/>
<dbReference type="KEGG" id="mdo:100017679"/>
<reference evidence="2 3" key="1">
    <citation type="journal article" date="2007" name="Nature">
        <title>Genome of the marsupial Monodelphis domestica reveals innovation in non-coding sequences.</title>
        <authorList>
            <person name="Mikkelsen T.S."/>
            <person name="Wakefield M.J."/>
            <person name="Aken B."/>
            <person name="Amemiya C.T."/>
            <person name="Chang J.L."/>
            <person name="Duke S."/>
            <person name="Garber M."/>
            <person name="Gentles A.J."/>
            <person name="Goodstadt L."/>
            <person name="Heger A."/>
            <person name="Jurka J."/>
            <person name="Kamal M."/>
            <person name="Mauceli E."/>
            <person name="Searle S.M."/>
            <person name="Sharpe T."/>
            <person name="Baker M.L."/>
            <person name="Batzer M.A."/>
            <person name="Benos P.V."/>
            <person name="Belov K."/>
            <person name="Clamp M."/>
            <person name="Cook A."/>
            <person name="Cuff J."/>
            <person name="Das R."/>
            <person name="Davidow L."/>
            <person name="Deakin J.E."/>
            <person name="Fazzari M.J."/>
            <person name="Glass J.L."/>
            <person name="Grabherr M."/>
            <person name="Greally J.M."/>
            <person name="Gu W."/>
            <person name="Hore T.A."/>
            <person name="Huttley G.A."/>
            <person name="Kleber M."/>
            <person name="Jirtle R.L."/>
            <person name="Koina E."/>
            <person name="Lee J.T."/>
            <person name="Mahony S."/>
            <person name="Marra M.A."/>
            <person name="Miller R.D."/>
            <person name="Nicholls R.D."/>
            <person name="Oda M."/>
            <person name="Papenfuss A.T."/>
            <person name="Parra Z.E."/>
            <person name="Pollock D.D."/>
            <person name="Ray D.A."/>
            <person name="Schein J.E."/>
            <person name="Speed T.P."/>
            <person name="Thompson K."/>
            <person name="VandeBerg J.L."/>
            <person name="Wade C.M."/>
            <person name="Walker J.A."/>
            <person name="Waters P.D."/>
            <person name="Webber C."/>
            <person name="Weidman J.R."/>
            <person name="Xie X."/>
            <person name="Zody M.C."/>
            <person name="Baldwin J."/>
            <person name="Abdouelleil A."/>
            <person name="Abdulkadir J."/>
            <person name="Abebe A."/>
            <person name="Abera B."/>
            <person name="Abreu J."/>
            <person name="Acer S.C."/>
            <person name="Aftuck L."/>
            <person name="Alexander A."/>
            <person name="An P."/>
            <person name="Anderson E."/>
            <person name="Anderson S."/>
            <person name="Arachi H."/>
            <person name="Azer M."/>
            <person name="Bachantsang P."/>
            <person name="Barry A."/>
            <person name="Bayul T."/>
            <person name="Berlin A."/>
            <person name="Bessette D."/>
            <person name="Bloom T."/>
            <person name="Bloom T."/>
            <person name="Boguslavskiy L."/>
            <person name="Bonnet C."/>
            <person name="Boukhgalter B."/>
            <person name="Bourzgui I."/>
            <person name="Brown A."/>
            <person name="Cahill P."/>
            <person name="Channer S."/>
            <person name="Cheshatsang Y."/>
            <person name="Chuda L."/>
            <person name="Citroen M."/>
            <person name="Collymore A."/>
            <person name="Cooke P."/>
            <person name="Costello M."/>
            <person name="D'Aco K."/>
            <person name="Daza R."/>
            <person name="De Haan G."/>
            <person name="DeGray S."/>
            <person name="DeMaso C."/>
            <person name="Dhargay N."/>
            <person name="Dooley K."/>
            <person name="Dooley E."/>
            <person name="Doricent M."/>
            <person name="Dorje P."/>
            <person name="Dorjee K."/>
            <person name="Dupes A."/>
            <person name="Elong R."/>
            <person name="Falk J."/>
            <person name="Farina A."/>
            <person name="Faro S."/>
            <person name="Ferguson D."/>
            <person name="Fisher S."/>
            <person name="Foley C.D."/>
            <person name="Franke A."/>
            <person name="Friedrich D."/>
            <person name="Gadbois L."/>
            <person name="Gearin G."/>
            <person name="Gearin C.R."/>
            <person name="Giannoukos G."/>
            <person name="Goode T."/>
            <person name="Graham J."/>
            <person name="Grandbois E."/>
            <person name="Grewal S."/>
            <person name="Gyaltsen K."/>
            <person name="Hafez N."/>
            <person name="Hagos B."/>
            <person name="Hall J."/>
            <person name="Henson C."/>
            <person name="Hollinger A."/>
            <person name="Honan T."/>
            <person name="Huard M.D."/>
            <person name="Hughes L."/>
            <person name="Hurhula B."/>
            <person name="Husby M.E."/>
            <person name="Kamat A."/>
            <person name="Kanga B."/>
            <person name="Kashin S."/>
            <person name="Khazanovich D."/>
            <person name="Kisner P."/>
            <person name="Lance K."/>
            <person name="Lara M."/>
            <person name="Lee W."/>
            <person name="Lennon N."/>
            <person name="Letendre F."/>
            <person name="LeVine R."/>
            <person name="Lipovsky A."/>
            <person name="Liu X."/>
            <person name="Liu J."/>
            <person name="Liu S."/>
            <person name="Lokyitsang T."/>
            <person name="Lokyitsang Y."/>
            <person name="Lubonja R."/>
            <person name="Lui A."/>
            <person name="MacDonald P."/>
            <person name="Magnisalis V."/>
            <person name="Maru K."/>
            <person name="Matthews C."/>
            <person name="McCusker W."/>
            <person name="McDonough S."/>
            <person name="Mehta T."/>
            <person name="Meldrim J."/>
            <person name="Meneus L."/>
            <person name="Mihai O."/>
            <person name="Mihalev A."/>
            <person name="Mihova T."/>
            <person name="Mittelman R."/>
            <person name="Mlenga V."/>
            <person name="Montmayeur A."/>
            <person name="Mulrain L."/>
            <person name="Navidi A."/>
            <person name="Naylor J."/>
            <person name="Negash T."/>
            <person name="Nguyen T."/>
            <person name="Nguyen N."/>
            <person name="Nicol R."/>
            <person name="Norbu C."/>
            <person name="Norbu N."/>
            <person name="Novod N."/>
            <person name="O'Neill B."/>
            <person name="Osman S."/>
            <person name="Markiewicz E."/>
            <person name="Oyono O.L."/>
            <person name="Patti C."/>
            <person name="Phunkhang P."/>
            <person name="Pierre F."/>
            <person name="Priest M."/>
            <person name="Raghuraman S."/>
            <person name="Rege F."/>
            <person name="Reyes R."/>
            <person name="Rise C."/>
            <person name="Rogov P."/>
            <person name="Ross K."/>
            <person name="Ryan E."/>
            <person name="Settipalli S."/>
            <person name="Shea T."/>
            <person name="Sherpa N."/>
            <person name="Shi L."/>
            <person name="Shih D."/>
            <person name="Sparrow T."/>
            <person name="Spaulding J."/>
            <person name="Stalker J."/>
            <person name="Stange-Thomann N."/>
            <person name="Stavropoulos S."/>
            <person name="Stone C."/>
            <person name="Strader C."/>
            <person name="Tesfaye S."/>
            <person name="Thomson T."/>
            <person name="Thoulutsang Y."/>
            <person name="Thoulutsang D."/>
            <person name="Topham K."/>
            <person name="Topping I."/>
            <person name="Tsamla T."/>
            <person name="Vassiliev H."/>
            <person name="Vo A."/>
            <person name="Wangchuk T."/>
            <person name="Wangdi T."/>
            <person name="Weiand M."/>
            <person name="Wilkinson J."/>
            <person name="Wilson A."/>
            <person name="Yadav S."/>
            <person name="Young G."/>
            <person name="Yu Q."/>
            <person name="Zembek L."/>
            <person name="Zhong D."/>
            <person name="Zimmer A."/>
            <person name="Zwirko Z."/>
            <person name="Jaffe D.B."/>
            <person name="Alvarez P."/>
            <person name="Brockman W."/>
            <person name="Butler J."/>
            <person name="Chin C."/>
            <person name="Gnerre S."/>
            <person name="MacCallum I."/>
            <person name="Graves J.A."/>
            <person name="Ponting C.P."/>
            <person name="Breen M."/>
            <person name="Samollow P.B."/>
            <person name="Lander E.S."/>
            <person name="Lindblad-Toh K."/>
        </authorList>
    </citation>
    <scope>NUCLEOTIDE SEQUENCE [LARGE SCALE GENOMIC DNA]</scope>
</reference>
<dbReference type="OrthoDB" id="5984441at2759"/>
<dbReference type="HOGENOM" id="CLU_072473_0_0_1"/>
<dbReference type="InParanoid" id="F6XYM3"/>
<dbReference type="Ensembl" id="ENSMODT00000021807.3">
    <property type="protein sequence ID" value="ENSMODP00000021432.2"/>
    <property type="gene ID" value="ENSMODG00000017179.3"/>
</dbReference>
<reference evidence="2" key="2">
    <citation type="submission" date="2025-08" db="UniProtKB">
        <authorList>
            <consortium name="Ensembl"/>
        </authorList>
    </citation>
    <scope>IDENTIFICATION</scope>
</reference>
<protein>
    <submittedName>
        <fullName evidence="2">Family with sequence similarity 185 member A</fullName>
    </submittedName>
</protein>
<dbReference type="STRING" id="13616.ENSMODP00000021432"/>
<dbReference type="Bgee" id="ENSMODG00000017179">
    <property type="expression patterns" value="Expressed in heart and 18 other cell types or tissues"/>
</dbReference>
<dbReference type="InterPro" id="IPR025164">
    <property type="entry name" value="Toastrack_DUF4097"/>
</dbReference>
<reference evidence="2" key="3">
    <citation type="submission" date="2025-09" db="UniProtKB">
        <authorList>
            <consortium name="Ensembl"/>
        </authorList>
    </citation>
    <scope>IDENTIFICATION</scope>
</reference>
<dbReference type="CTD" id="222234"/>
<sequence>MFVPTLGSWQSGPRLIPSGTRARLWAAARRVRPAIPHGLAERSCVSIPGVPRRVRRKEWSLMVSPFGLLQARLPCDITVRPLDPYQYPNADRVLVRVNGVEGGDLDLDSILVRYDEALKHMAILSETIDHHASVEVKVPLKFDLNIKTSGTGCVKVKEFECDDCRIETEQGISIVQSVKSKKLHIQTKGGKVICLGTILGNVDIRASEKSTVNINKLQGNSVNISTEDGLLKAECLYSESSSLSSAAGDITLGSIHGDLTVHSKMGNITIDSLNGHLNASTHQGAIDVYVSKMGNVNLKSQKGSVTVKVPSSLQAHLQLSGSKVDVNPKITLQEMTEVSQNNGITINGLMNQTSENEKWIKAKAPNGTVHLKSQSWFQSLRLKGS</sequence>
<name>F6XYM3_MONDO</name>
<organism evidence="2 3">
    <name type="scientific">Monodelphis domestica</name>
    <name type="common">Gray short-tailed opossum</name>
    <dbReference type="NCBI Taxonomy" id="13616"/>
    <lineage>
        <taxon>Eukaryota</taxon>
        <taxon>Metazoa</taxon>
        <taxon>Chordata</taxon>
        <taxon>Craniata</taxon>
        <taxon>Vertebrata</taxon>
        <taxon>Euteleostomi</taxon>
        <taxon>Mammalia</taxon>
        <taxon>Metatheria</taxon>
        <taxon>Didelphimorphia</taxon>
        <taxon>Didelphidae</taxon>
        <taxon>Monodelphis</taxon>
    </lineage>
</organism>
<dbReference type="Gene3D" id="2.160.20.120">
    <property type="match status" value="1"/>
</dbReference>
<dbReference type="PANTHER" id="PTHR34094">
    <property type="match status" value="1"/>
</dbReference>
<dbReference type="eggNOG" id="ENOG502QQG7">
    <property type="taxonomic scope" value="Eukaryota"/>
</dbReference>
<evidence type="ECO:0000313" key="3">
    <source>
        <dbReference type="Proteomes" id="UP000002280"/>
    </source>
</evidence>